<evidence type="ECO:0000313" key="14">
    <source>
        <dbReference type="EMBL" id="MBN2977320.1"/>
    </source>
</evidence>
<dbReference type="GO" id="GO:0000160">
    <property type="term" value="P:phosphorelay signal transduction system"/>
    <property type="evidence" value="ECO:0007669"/>
    <property type="project" value="UniProtKB-KW"/>
</dbReference>
<feature type="domain" description="HPt" evidence="13">
    <location>
        <begin position="183"/>
        <end position="276"/>
    </location>
</feature>
<evidence type="ECO:0000256" key="6">
    <source>
        <dbReference type="ARBA" id="ARBA00022840"/>
    </source>
</evidence>
<keyword evidence="5" id="KW-0547">Nucleotide-binding</keyword>
<sequence>MREVAMQDSTAGCSPHIKSPIPPHWQTLRVLVADDHRAYRLLIGSFLCSLGLAHEAVGDGQAALEALAARPFDLLISDCRMPVMDGYALTLELRRRERLAGTARLPVIALTGCLGAEQIQRCVACGMDDWMLKPITLERLREVLLYWLPSSDTRLHRPGRPVDLVRLHGKLATRASLIATFGFWEVVEPLLFCLIQEAHEDLAVLKQALNDQDSVTTTQRLHRLVGGMAFLGDTGLEQRAMHLIERVQRTGVAANAALLTRFERDIEHYLSYLASL</sequence>
<evidence type="ECO:0000256" key="11">
    <source>
        <dbReference type="PROSITE-ProRule" id="PRU00169"/>
    </source>
</evidence>
<reference evidence="14 15" key="2">
    <citation type="journal article" date="2023" name="Plant Pathol.">
        <title>Dismantling and reorganizing Pseudomonas marginalis sensu#lato.</title>
        <authorList>
            <person name="Sawada H."/>
            <person name="Fujikawa T."/>
            <person name="Satou M."/>
        </authorList>
    </citation>
    <scope>NUCLEOTIDE SEQUENCE [LARGE SCALE GENOMIC DNA]</scope>
    <source>
        <strain evidence="14 15">MAFF 301381</strain>
    </source>
</reference>
<evidence type="ECO:0000256" key="8">
    <source>
        <dbReference type="ARBA" id="ARBA00023012"/>
    </source>
</evidence>
<protein>
    <submittedName>
        <fullName evidence="14">Response regulator</fullName>
    </submittedName>
</protein>
<dbReference type="Gene3D" id="3.40.50.2300">
    <property type="match status" value="1"/>
</dbReference>
<accession>A0A9X0YC64</accession>
<evidence type="ECO:0000256" key="7">
    <source>
        <dbReference type="ARBA" id="ARBA00022989"/>
    </source>
</evidence>
<keyword evidence="3 11" id="KW-0597">Phosphoprotein</keyword>
<dbReference type="Pfam" id="PF01627">
    <property type="entry name" value="Hpt"/>
    <property type="match status" value="1"/>
</dbReference>
<dbReference type="Gene3D" id="1.20.120.160">
    <property type="entry name" value="HPT domain"/>
    <property type="match status" value="1"/>
</dbReference>
<keyword evidence="9" id="KW-0472">Membrane</keyword>
<evidence type="ECO:0000256" key="5">
    <source>
        <dbReference type="ARBA" id="ARBA00022741"/>
    </source>
</evidence>
<feature type="domain" description="Response regulatory" evidence="12">
    <location>
        <begin position="29"/>
        <end position="148"/>
    </location>
</feature>
<dbReference type="AlphaFoldDB" id="A0A9X0YC64"/>
<dbReference type="PANTHER" id="PTHR45339:SF1">
    <property type="entry name" value="HYBRID SIGNAL TRANSDUCTION HISTIDINE KINASE J"/>
    <property type="match status" value="1"/>
</dbReference>
<dbReference type="Proteomes" id="UP001154860">
    <property type="component" value="Unassembled WGS sequence"/>
</dbReference>
<evidence type="ECO:0000256" key="4">
    <source>
        <dbReference type="ARBA" id="ARBA00022692"/>
    </source>
</evidence>
<reference evidence="14 15" key="1">
    <citation type="journal article" date="2021" name="Int. J. Syst. Evol. Microbiol.">
        <title>Pseudomonas lactucae sp. nov., a pathogen causing bacterial rot of lettuce in Japan.</title>
        <authorList>
            <person name="Sawada H."/>
            <person name="Fujikawa T."/>
            <person name="Satou M."/>
        </authorList>
    </citation>
    <scope>NUCLEOTIDE SEQUENCE [LARGE SCALE GENOMIC DNA]</scope>
    <source>
        <strain evidence="14 15">MAFF 301381</strain>
    </source>
</reference>
<dbReference type="PROSITE" id="PS50110">
    <property type="entry name" value="RESPONSE_REGULATORY"/>
    <property type="match status" value="1"/>
</dbReference>
<dbReference type="PANTHER" id="PTHR45339">
    <property type="entry name" value="HYBRID SIGNAL TRANSDUCTION HISTIDINE KINASE J"/>
    <property type="match status" value="1"/>
</dbReference>
<evidence type="ECO:0000256" key="10">
    <source>
        <dbReference type="PROSITE-ProRule" id="PRU00110"/>
    </source>
</evidence>
<comment type="subcellular location">
    <subcellularLocation>
        <location evidence="1">Cell membrane</location>
        <topology evidence="1">Multi-pass membrane protein</topology>
    </subcellularLocation>
</comment>
<keyword evidence="4" id="KW-0812">Transmembrane</keyword>
<dbReference type="GO" id="GO:0005886">
    <property type="term" value="C:plasma membrane"/>
    <property type="evidence" value="ECO:0007669"/>
    <property type="project" value="UniProtKB-SubCell"/>
</dbReference>
<proteinExistence type="predicted"/>
<dbReference type="PROSITE" id="PS50894">
    <property type="entry name" value="HPT"/>
    <property type="match status" value="1"/>
</dbReference>
<gene>
    <name evidence="14" type="ORF">JWR99_15710</name>
</gene>
<evidence type="ECO:0000256" key="2">
    <source>
        <dbReference type="ARBA" id="ARBA00022475"/>
    </source>
</evidence>
<keyword evidence="15" id="KW-1185">Reference proteome</keyword>
<dbReference type="CDD" id="cd17546">
    <property type="entry name" value="REC_hyHK_CKI1_RcsC-like"/>
    <property type="match status" value="1"/>
</dbReference>
<keyword evidence="6" id="KW-0067">ATP-binding</keyword>
<evidence type="ECO:0000256" key="3">
    <source>
        <dbReference type="ARBA" id="ARBA00022553"/>
    </source>
</evidence>
<feature type="modified residue" description="Phosphohistidine" evidence="10">
    <location>
        <position position="222"/>
    </location>
</feature>
<keyword evidence="8" id="KW-0902">Two-component regulatory system</keyword>
<evidence type="ECO:0000259" key="12">
    <source>
        <dbReference type="PROSITE" id="PS50110"/>
    </source>
</evidence>
<organism evidence="14 15">
    <name type="scientific">Pseudomonas lactucae</name>
    <dbReference type="NCBI Taxonomy" id="2813360"/>
    <lineage>
        <taxon>Bacteria</taxon>
        <taxon>Pseudomonadati</taxon>
        <taxon>Pseudomonadota</taxon>
        <taxon>Gammaproteobacteria</taxon>
        <taxon>Pseudomonadales</taxon>
        <taxon>Pseudomonadaceae</taxon>
        <taxon>Pseudomonas</taxon>
    </lineage>
</organism>
<feature type="modified residue" description="4-aspartylphosphate" evidence="11">
    <location>
        <position position="78"/>
    </location>
</feature>
<dbReference type="SUPFAM" id="SSF47226">
    <property type="entry name" value="Histidine-containing phosphotransfer domain, HPT domain"/>
    <property type="match status" value="1"/>
</dbReference>
<dbReference type="Pfam" id="PF00072">
    <property type="entry name" value="Response_reg"/>
    <property type="match status" value="1"/>
</dbReference>
<dbReference type="GO" id="GO:0004672">
    <property type="term" value="F:protein kinase activity"/>
    <property type="evidence" value="ECO:0007669"/>
    <property type="project" value="UniProtKB-ARBA"/>
</dbReference>
<comment type="caution">
    <text evidence="14">The sequence shown here is derived from an EMBL/GenBank/DDBJ whole genome shotgun (WGS) entry which is preliminary data.</text>
</comment>
<dbReference type="SMART" id="SM00448">
    <property type="entry name" value="REC"/>
    <property type="match status" value="1"/>
</dbReference>
<dbReference type="InterPro" id="IPR001789">
    <property type="entry name" value="Sig_transdc_resp-reg_receiver"/>
</dbReference>
<evidence type="ECO:0000256" key="1">
    <source>
        <dbReference type="ARBA" id="ARBA00004651"/>
    </source>
</evidence>
<evidence type="ECO:0000256" key="9">
    <source>
        <dbReference type="ARBA" id="ARBA00023136"/>
    </source>
</evidence>
<keyword evidence="7" id="KW-1133">Transmembrane helix</keyword>
<name>A0A9X0YC64_9PSED</name>
<dbReference type="GO" id="GO:0005524">
    <property type="term" value="F:ATP binding"/>
    <property type="evidence" value="ECO:0007669"/>
    <property type="project" value="UniProtKB-KW"/>
</dbReference>
<dbReference type="EMBL" id="JAFHKJ010000061">
    <property type="protein sequence ID" value="MBN2977320.1"/>
    <property type="molecule type" value="Genomic_DNA"/>
</dbReference>
<evidence type="ECO:0000313" key="15">
    <source>
        <dbReference type="Proteomes" id="UP001154860"/>
    </source>
</evidence>
<dbReference type="InterPro" id="IPR011006">
    <property type="entry name" value="CheY-like_superfamily"/>
</dbReference>
<dbReference type="InterPro" id="IPR036641">
    <property type="entry name" value="HPT_dom_sf"/>
</dbReference>
<evidence type="ECO:0000259" key="13">
    <source>
        <dbReference type="PROSITE" id="PS50894"/>
    </source>
</evidence>
<keyword evidence="2" id="KW-1003">Cell membrane</keyword>
<dbReference type="SUPFAM" id="SSF52172">
    <property type="entry name" value="CheY-like"/>
    <property type="match status" value="1"/>
</dbReference>
<dbReference type="InterPro" id="IPR008207">
    <property type="entry name" value="Sig_transdc_His_kin_Hpt_dom"/>
</dbReference>